<dbReference type="Proteomes" id="UP000319700">
    <property type="component" value="Unassembled WGS sequence"/>
</dbReference>
<comment type="caution">
    <text evidence="1">The sequence shown here is derived from an EMBL/GenBank/DDBJ whole genome shotgun (WGS) entry which is preliminary data.</text>
</comment>
<dbReference type="PROSITE" id="PS51257">
    <property type="entry name" value="PROKAR_LIPOPROTEIN"/>
    <property type="match status" value="1"/>
</dbReference>
<name>A0A502EK67_9FLAO</name>
<evidence type="ECO:0008006" key="3">
    <source>
        <dbReference type="Google" id="ProtNLM"/>
    </source>
</evidence>
<evidence type="ECO:0000313" key="2">
    <source>
        <dbReference type="Proteomes" id="UP000319700"/>
    </source>
</evidence>
<dbReference type="RefSeq" id="WP_140509815.1">
    <property type="nucleotide sequence ID" value="NZ_RCZH01000013.1"/>
</dbReference>
<dbReference type="EMBL" id="RCZH01000013">
    <property type="protein sequence ID" value="TPG37504.1"/>
    <property type="molecule type" value="Genomic_DNA"/>
</dbReference>
<keyword evidence="2" id="KW-1185">Reference proteome</keyword>
<evidence type="ECO:0000313" key="1">
    <source>
        <dbReference type="EMBL" id="TPG37504.1"/>
    </source>
</evidence>
<gene>
    <name evidence="1" type="ORF">EAH81_18610</name>
</gene>
<protein>
    <recommendedName>
        <fullName evidence="3">Lipoprotein</fullName>
    </recommendedName>
</protein>
<dbReference type="AlphaFoldDB" id="A0A502EK67"/>
<sequence length="215" mass="24071">MKKHIIVLILATIGLSSCKKDSKSTPNSVNKLTLDSAKKKPSIYTQYTYTDSVGKSLIIQNSFPKGGTKYTDPNGEVYVYAVFWTRISNETNNPLELKINFPLDSYQIPSLPNEYFKIVVPSETMTVDKEALFNYGLKDLESLLDNNIHKSSSLKRTIKPKESHGFYVVLLSPINGAHGTLRTGFSLKGQNLFYKINDKEIPSGSINLTNLTLKK</sequence>
<proteinExistence type="predicted"/>
<organism evidence="1 2">
    <name type="scientific">Flavobacterium pectinovorum</name>
    <dbReference type="NCBI Taxonomy" id="29533"/>
    <lineage>
        <taxon>Bacteria</taxon>
        <taxon>Pseudomonadati</taxon>
        <taxon>Bacteroidota</taxon>
        <taxon>Flavobacteriia</taxon>
        <taxon>Flavobacteriales</taxon>
        <taxon>Flavobacteriaceae</taxon>
        <taxon>Flavobacterium</taxon>
    </lineage>
</organism>
<dbReference type="OrthoDB" id="1179861at2"/>
<reference evidence="1 2" key="1">
    <citation type="journal article" date="2019" name="Environ. Microbiol.">
        <title>Species interactions and distinct microbial communities in high Arctic permafrost affected cryosols are associated with the CH4 and CO2 gas fluxes.</title>
        <authorList>
            <person name="Altshuler I."/>
            <person name="Hamel J."/>
            <person name="Turney S."/>
            <person name="Magnuson E."/>
            <person name="Levesque R."/>
            <person name="Greer C."/>
            <person name="Whyte L.G."/>
        </authorList>
    </citation>
    <scope>NUCLEOTIDE SEQUENCE [LARGE SCALE GENOMIC DNA]</scope>
    <source>
        <strain evidence="1 2">42</strain>
    </source>
</reference>
<accession>A0A502EK67</accession>